<dbReference type="NCBIfam" id="TIGR00678">
    <property type="entry name" value="holB"/>
    <property type="match status" value="1"/>
</dbReference>
<evidence type="ECO:0000313" key="4">
    <source>
        <dbReference type="EMBL" id="SFD01257.1"/>
    </source>
</evidence>
<dbReference type="InterPro" id="IPR004622">
    <property type="entry name" value="DNA_pol_HolB"/>
</dbReference>
<dbReference type="Pfam" id="PF13177">
    <property type="entry name" value="DNA_pol3_delta2"/>
    <property type="match status" value="1"/>
</dbReference>
<dbReference type="Proteomes" id="UP000198611">
    <property type="component" value="Unassembled WGS sequence"/>
</dbReference>
<dbReference type="SUPFAM" id="SSF52540">
    <property type="entry name" value="P-loop containing nucleoside triphosphate hydrolases"/>
    <property type="match status" value="1"/>
</dbReference>
<dbReference type="Gene3D" id="3.40.50.300">
    <property type="entry name" value="P-loop containing nucleotide triphosphate hydrolases"/>
    <property type="match status" value="1"/>
</dbReference>
<keyword evidence="5" id="KW-1185">Reference proteome</keyword>
<dbReference type="STRING" id="1123397.SAMN05660831_00444"/>
<keyword evidence="2" id="KW-0548">Nucleotidyltransferase</keyword>
<keyword evidence="2" id="KW-0808">Transferase</keyword>
<protein>
    <recommendedName>
        <fullName evidence="1">DNA-directed DNA polymerase</fullName>
        <ecNumber evidence="1">2.7.7.7</ecNumber>
    </recommendedName>
</protein>
<dbReference type="PANTHER" id="PTHR11669:SF8">
    <property type="entry name" value="DNA POLYMERASE III SUBUNIT DELTA"/>
    <property type="match status" value="1"/>
</dbReference>
<organism evidence="4 5">
    <name type="scientific">Thiohalospira halophila DSM 15071</name>
    <dbReference type="NCBI Taxonomy" id="1123397"/>
    <lineage>
        <taxon>Bacteria</taxon>
        <taxon>Pseudomonadati</taxon>
        <taxon>Pseudomonadota</taxon>
        <taxon>Gammaproteobacteria</taxon>
        <taxon>Thiohalospirales</taxon>
        <taxon>Thiohalospiraceae</taxon>
        <taxon>Thiohalospira</taxon>
    </lineage>
</organism>
<dbReference type="AlphaFoldDB" id="A0A1I1NUM6"/>
<evidence type="ECO:0000256" key="1">
    <source>
        <dbReference type="ARBA" id="ARBA00012417"/>
    </source>
</evidence>
<accession>A0A1I1NUM6</accession>
<dbReference type="GO" id="GO:0009360">
    <property type="term" value="C:DNA polymerase III complex"/>
    <property type="evidence" value="ECO:0007669"/>
    <property type="project" value="TreeGrafter"/>
</dbReference>
<dbReference type="PANTHER" id="PTHR11669">
    <property type="entry name" value="REPLICATION FACTOR C / DNA POLYMERASE III GAMMA-TAU SUBUNIT"/>
    <property type="match status" value="1"/>
</dbReference>
<comment type="catalytic activity">
    <reaction evidence="3">
        <text>DNA(n) + a 2'-deoxyribonucleoside 5'-triphosphate = DNA(n+1) + diphosphate</text>
        <dbReference type="Rhea" id="RHEA:22508"/>
        <dbReference type="Rhea" id="RHEA-COMP:17339"/>
        <dbReference type="Rhea" id="RHEA-COMP:17340"/>
        <dbReference type="ChEBI" id="CHEBI:33019"/>
        <dbReference type="ChEBI" id="CHEBI:61560"/>
        <dbReference type="ChEBI" id="CHEBI:173112"/>
        <dbReference type="EC" id="2.7.7.7"/>
    </reaction>
</comment>
<dbReference type="EMBL" id="FOMJ01000001">
    <property type="protein sequence ID" value="SFD01257.1"/>
    <property type="molecule type" value="Genomic_DNA"/>
</dbReference>
<dbReference type="InterPro" id="IPR050238">
    <property type="entry name" value="DNA_Rep/Repair_Clamp_Loader"/>
</dbReference>
<evidence type="ECO:0000256" key="3">
    <source>
        <dbReference type="ARBA" id="ARBA00049244"/>
    </source>
</evidence>
<sequence length="329" mass="34980">MTAPLPWQSEAWARLTRARHAGRLPHALLFTGPEGVGKGHLARSLIAATLCEAGGDTACGECRSCQLRLAESHPDLLTLQPAKEGGAIGVEAVREATAFLQLHAHYGQGRCILVEPAEALTTSAANSLLKTLEEPTPGSLLALVASRPNRLPTTVVSRCQQVHLPPVTAEDETARRWLGEALDGAPGEGQDPAELLALAAGAPLRARELAGEAATVDFAEWQALATGEADPVAVAGRWQREPGTALTAVVAWTEELIRVAAGAEESLRQPGHRGALRSLAQGVDWRRLLEFHATAVSTLDGLTRRNLNAELALEGVLVAWTEATRRPRR</sequence>
<dbReference type="EC" id="2.7.7.7" evidence="1"/>
<gene>
    <name evidence="4" type="ORF">SAMN05660831_00444</name>
</gene>
<dbReference type="RefSeq" id="WP_093427108.1">
    <property type="nucleotide sequence ID" value="NZ_FOMJ01000001.1"/>
</dbReference>
<dbReference type="GO" id="GO:0006261">
    <property type="term" value="P:DNA-templated DNA replication"/>
    <property type="evidence" value="ECO:0007669"/>
    <property type="project" value="TreeGrafter"/>
</dbReference>
<name>A0A1I1NUM6_9GAMM</name>
<reference evidence="4 5" key="1">
    <citation type="submission" date="2016-10" db="EMBL/GenBank/DDBJ databases">
        <authorList>
            <person name="de Groot N.N."/>
        </authorList>
    </citation>
    <scope>NUCLEOTIDE SEQUENCE [LARGE SCALE GENOMIC DNA]</scope>
    <source>
        <strain evidence="4 5">HL3</strain>
    </source>
</reference>
<dbReference type="InterPro" id="IPR027417">
    <property type="entry name" value="P-loop_NTPase"/>
</dbReference>
<dbReference type="GO" id="GO:0008408">
    <property type="term" value="F:3'-5' exonuclease activity"/>
    <property type="evidence" value="ECO:0007669"/>
    <property type="project" value="InterPro"/>
</dbReference>
<evidence type="ECO:0000256" key="2">
    <source>
        <dbReference type="ARBA" id="ARBA00022932"/>
    </source>
</evidence>
<dbReference type="GO" id="GO:0003887">
    <property type="term" value="F:DNA-directed DNA polymerase activity"/>
    <property type="evidence" value="ECO:0007669"/>
    <property type="project" value="UniProtKB-KW"/>
</dbReference>
<dbReference type="OrthoDB" id="9811073at2"/>
<keyword evidence="2" id="KW-0239">DNA-directed DNA polymerase</keyword>
<proteinExistence type="predicted"/>
<evidence type="ECO:0000313" key="5">
    <source>
        <dbReference type="Proteomes" id="UP000198611"/>
    </source>
</evidence>